<comment type="caution">
    <text evidence="2">The sequence shown here is derived from an EMBL/GenBank/DDBJ whole genome shotgun (WGS) entry which is preliminary data.</text>
</comment>
<dbReference type="Pfam" id="PF00646">
    <property type="entry name" value="F-box"/>
    <property type="match status" value="1"/>
</dbReference>
<dbReference type="AlphaFoldDB" id="A0AAD8X0R4"/>
<reference evidence="2" key="1">
    <citation type="submission" date="2023-07" db="EMBL/GenBank/DDBJ databases">
        <title>A chromosome-level genome assembly of Lolium multiflorum.</title>
        <authorList>
            <person name="Chen Y."/>
            <person name="Copetti D."/>
            <person name="Kolliker R."/>
            <person name="Studer B."/>
        </authorList>
    </citation>
    <scope>NUCLEOTIDE SEQUENCE</scope>
    <source>
        <strain evidence="2">02402/16</strain>
        <tissue evidence="2">Leaf</tissue>
    </source>
</reference>
<evidence type="ECO:0000313" key="3">
    <source>
        <dbReference type="Proteomes" id="UP001231189"/>
    </source>
</evidence>
<accession>A0AAD8X0R4</accession>
<feature type="domain" description="F-box" evidence="1">
    <location>
        <begin position="5"/>
        <end position="39"/>
    </location>
</feature>
<sequence>MAGGQDRLSELPNDLLRRVLHFAPLKEAASTTALSRRWRAPLWLSSGAVNLETGVHNYYYYDGDRHDDSARFFCTRDAFVSAAAGALDAAAVPISTLTLRLDSDLNESADVPVWSCRRDKDKVVSRYTGLVGVVLSHRATRRVEELRLVARDWSEHHIFSNTGSERLYTVTLHSLPFKTTLRVLELANCKGLLLCRREAAAPRLSSIRLSHCDQDLCSLQRIIDAAPALLAVRLESVNIDAIDQDEAKEATARRRLRCPAATMLVLNSCTWMIDKPGYYYKKTIDVDDVDIVAPRLGSFMYKGPLRSLSFSPRPPELEQVDLDLSGHGNYGNKDTDNDIVVTFWQFARSFTSAKEMRLRVNHLEDIAVLNEARRVELLPTFRRLHRLEVQGVNLTKGKTPAVTILNLLRYCPVLSALRINLTPEHHHDASNKNVEPDIRIPQKEIQIAALAPCHLFQCLQSSLRRVGLQFQLEKSNCLGVKLIKFFAENAMALEEMYIDGGEEKFCEQMNPKIDKWNSKRRKSGATSFVILPLKR</sequence>
<name>A0AAD8X0R4_LOLMU</name>
<keyword evidence="3" id="KW-1185">Reference proteome</keyword>
<organism evidence="2 3">
    <name type="scientific">Lolium multiflorum</name>
    <name type="common">Italian ryegrass</name>
    <name type="synonym">Lolium perenne subsp. multiflorum</name>
    <dbReference type="NCBI Taxonomy" id="4521"/>
    <lineage>
        <taxon>Eukaryota</taxon>
        <taxon>Viridiplantae</taxon>
        <taxon>Streptophyta</taxon>
        <taxon>Embryophyta</taxon>
        <taxon>Tracheophyta</taxon>
        <taxon>Spermatophyta</taxon>
        <taxon>Magnoliopsida</taxon>
        <taxon>Liliopsida</taxon>
        <taxon>Poales</taxon>
        <taxon>Poaceae</taxon>
        <taxon>BOP clade</taxon>
        <taxon>Pooideae</taxon>
        <taxon>Poodae</taxon>
        <taxon>Poeae</taxon>
        <taxon>Poeae Chloroplast Group 2 (Poeae type)</taxon>
        <taxon>Loliodinae</taxon>
        <taxon>Loliinae</taxon>
        <taxon>Lolium</taxon>
    </lineage>
</organism>
<dbReference type="PANTHER" id="PTHR32141">
    <property type="match status" value="1"/>
</dbReference>
<dbReference type="InterPro" id="IPR036047">
    <property type="entry name" value="F-box-like_dom_sf"/>
</dbReference>
<dbReference type="InterPro" id="IPR001810">
    <property type="entry name" value="F-box_dom"/>
</dbReference>
<proteinExistence type="predicted"/>
<dbReference type="EMBL" id="JAUUTY010000002">
    <property type="protein sequence ID" value="KAK1687199.1"/>
    <property type="molecule type" value="Genomic_DNA"/>
</dbReference>
<dbReference type="PANTHER" id="PTHR32141:SF26">
    <property type="entry name" value="OS08G0328600 PROTEIN"/>
    <property type="match status" value="1"/>
</dbReference>
<gene>
    <name evidence="2" type="ORF">QYE76_048047</name>
</gene>
<protein>
    <recommendedName>
        <fullName evidence="1">F-box domain-containing protein</fullName>
    </recommendedName>
</protein>
<dbReference type="Proteomes" id="UP001231189">
    <property type="component" value="Unassembled WGS sequence"/>
</dbReference>
<evidence type="ECO:0000259" key="1">
    <source>
        <dbReference type="PROSITE" id="PS50181"/>
    </source>
</evidence>
<dbReference type="InterPro" id="IPR055302">
    <property type="entry name" value="F-box_dom-containing"/>
</dbReference>
<evidence type="ECO:0000313" key="2">
    <source>
        <dbReference type="EMBL" id="KAK1687199.1"/>
    </source>
</evidence>
<dbReference type="PROSITE" id="PS50181">
    <property type="entry name" value="FBOX"/>
    <property type="match status" value="1"/>
</dbReference>
<dbReference type="SUPFAM" id="SSF81383">
    <property type="entry name" value="F-box domain"/>
    <property type="match status" value="1"/>
</dbReference>